<dbReference type="SUPFAM" id="SSF47336">
    <property type="entry name" value="ACP-like"/>
    <property type="match status" value="1"/>
</dbReference>
<evidence type="ECO:0000256" key="4">
    <source>
        <dbReference type="ARBA" id="ARBA00022737"/>
    </source>
</evidence>
<dbReference type="GO" id="GO:0043041">
    <property type="term" value="P:amino acid activation for nonribosomal peptide biosynthetic process"/>
    <property type="evidence" value="ECO:0007669"/>
    <property type="project" value="TreeGrafter"/>
</dbReference>
<dbReference type="InterPro" id="IPR020806">
    <property type="entry name" value="PKS_PP-bd"/>
</dbReference>
<keyword evidence="7" id="KW-1185">Reference proteome</keyword>
<proteinExistence type="predicted"/>
<keyword evidence="3" id="KW-0597">Phosphoprotein</keyword>
<comment type="cofactor">
    <cofactor evidence="1">
        <name>pantetheine 4'-phosphate</name>
        <dbReference type="ChEBI" id="CHEBI:47942"/>
    </cofactor>
</comment>
<dbReference type="InterPro" id="IPR009081">
    <property type="entry name" value="PP-bd_ACP"/>
</dbReference>
<reference evidence="7" key="1">
    <citation type="submission" date="2016-10" db="EMBL/GenBank/DDBJ databases">
        <authorList>
            <person name="Varghese N."/>
            <person name="Submissions S."/>
        </authorList>
    </citation>
    <scope>NUCLEOTIDE SEQUENCE [LARGE SCALE GENOMIC DNA]</scope>
    <source>
        <strain evidence="7">CGMCC 1.11012</strain>
    </source>
</reference>
<dbReference type="SUPFAM" id="SSF52777">
    <property type="entry name" value="CoA-dependent acyltransferases"/>
    <property type="match status" value="2"/>
</dbReference>
<dbReference type="PANTHER" id="PTHR45527:SF1">
    <property type="entry name" value="FATTY ACID SYNTHASE"/>
    <property type="match status" value="1"/>
</dbReference>
<feature type="domain" description="Carrier" evidence="5">
    <location>
        <begin position="414"/>
        <end position="489"/>
    </location>
</feature>
<evidence type="ECO:0000256" key="2">
    <source>
        <dbReference type="ARBA" id="ARBA00022450"/>
    </source>
</evidence>
<dbReference type="GO" id="GO:0005737">
    <property type="term" value="C:cytoplasm"/>
    <property type="evidence" value="ECO:0007669"/>
    <property type="project" value="TreeGrafter"/>
</dbReference>
<organism evidence="6 7">
    <name type="scientific">Paenibacillus typhae</name>
    <dbReference type="NCBI Taxonomy" id="1174501"/>
    <lineage>
        <taxon>Bacteria</taxon>
        <taxon>Bacillati</taxon>
        <taxon>Bacillota</taxon>
        <taxon>Bacilli</taxon>
        <taxon>Bacillales</taxon>
        <taxon>Paenibacillaceae</taxon>
        <taxon>Paenibacillus</taxon>
    </lineage>
</organism>
<dbReference type="SMART" id="SM00823">
    <property type="entry name" value="PKS_PP"/>
    <property type="match status" value="1"/>
</dbReference>
<dbReference type="GO" id="GO:0031177">
    <property type="term" value="F:phosphopantetheine binding"/>
    <property type="evidence" value="ECO:0007669"/>
    <property type="project" value="InterPro"/>
</dbReference>
<dbReference type="InterPro" id="IPR036736">
    <property type="entry name" value="ACP-like_sf"/>
</dbReference>
<dbReference type="InterPro" id="IPR001242">
    <property type="entry name" value="Condensation_dom"/>
</dbReference>
<protein>
    <submittedName>
        <fullName evidence="6">Acyl carrier protein</fullName>
    </submittedName>
</protein>
<dbReference type="Pfam" id="PF00550">
    <property type="entry name" value="PP-binding"/>
    <property type="match status" value="1"/>
</dbReference>
<dbReference type="AlphaFoldDB" id="A0A1G8IDU0"/>
<dbReference type="RefSeq" id="WP_090712546.1">
    <property type="nucleotide sequence ID" value="NZ_CBCSKY010000001.1"/>
</dbReference>
<dbReference type="Gene3D" id="3.30.559.10">
    <property type="entry name" value="Chloramphenicol acetyltransferase-like domain"/>
    <property type="match status" value="1"/>
</dbReference>
<dbReference type="Pfam" id="PF00668">
    <property type="entry name" value="Condensation"/>
    <property type="match status" value="1"/>
</dbReference>
<evidence type="ECO:0000313" key="7">
    <source>
        <dbReference type="Proteomes" id="UP000199050"/>
    </source>
</evidence>
<name>A0A1G8IDU0_9BACL</name>
<dbReference type="OrthoDB" id="2587970at2"/>
<dbReference type="EMBL" id="FNDX01000003">
    <property type="protein sequence ID" value="SDI17053.1"/>
    <property type="molecule type" value="Genomic_DNA"/>
</dbReference>
<dbReference type="Gene3D" id="1.10.1200.10">
    <property type="entry name" value="ACP-like"/>
    <property type="match status" value="1"/>
</dbReference>
<sequence>MSATVSSAEKRIVSSCLLSPTAYNIPLFVRFAEGLNIPKMYNLLTRYVEQFDLFRTTYQIQSEIYKRTGDEAPTIEVRTFGQLDKERLISEQLITVRDRALVRILICRVLDEPADYLFINAHHVLLDGFSMNLFLQELTEAYLSGEAAESQLHPPVLEVDGPDSEEPASIISFGSYAPFKSRLLARQCNEVHYLNDRFTLEPGYVRRHSDFAVALTAFSLSLASLLHSGTVYLAYPYLGRDPRNYRALGNFVQLIPFALQLEEELETGTDQLIAGIQARIFSGFAGRDHYGELIRTEPMSSMNIFRDIIFDYKSGSLIAKKLNEAHGIELEEAAGYQDEKYGLHFSVYKSGEDWEISVISSEYRLEDLQTLQSLFRSNLRSLYASAGGGLRVGDLVSLTSREEEPPSAEDSLQAQGGEIYSQIAEIVSGLLGETDVQADVSFFDLGMDSLLLVKLKKRIREAFNINLKISDFFNFHTAGLLAGKIKDHLKEAN</sequence>
<evidence type="ECO:0000313" key="6">
    <source>
        <dbReference type="EMBL" id="SDI17053.1"/>
    </source>
</evidence>
<evidence type="ECO:0000256" key="1">
    <source>
        <dbReference type="ARBA" id="ARBA00001957"/>
    </source>
</evidence>
<gene>
    <name evidence="6" type="ORF">SAMN05216192_103206</name>
</gene>
<dbReference type="PROSITE" id="PS50075">
    <property type="entry name" value="CARRIER"/>
    <property type="match status" value="1"/>
</dbReference>
<dbReference type="GO" id="GO:0008610">
    <property type="term" value="P:lipid biosynthetic process"/>
    <property type="evidence" value="ECO:0007669"/>
    <property type="project" value="UniProtKB-ARBA"/>
</dbReference>
<dbReference type="GO" id="GO:0003824">
    <property type="term" value="F:catalytic activity"/>
    <property type="evidence" value="ECO:0007669"/>
    <property type="project" value="InterPro"/>
</dbReference>
<keyword evidence="2" id="KW-0596">Phosphopantetheine</keyword>
<dbReference type="STRING" id="1174501.SAMN05216192_103206"/>
<dbReference type="PANTHER" id="PTHR45527">
    <property type="entry name" value="NONRIBOSOMAL PEPTIDE SYNTHETASE"/>
    <property type="match status" value="1"/>
</dbReference>
<keyword evidence="4" id="KW-0677">Repeat</keyword>
<dbReference type="Gene3D" id="3.30.559.30">
    <property type="entry name" value="Nonribosomal peptide synthetase, condensation domain"/>
    <property type="match status" value="1"/>
</dbReference>
<accession>A0A1G8IDU0</accession>
<evidence type="ECO:0000256" key="3">
    <source>
        <dbReference type="ARBA" id="ARBA00022553"/>
    </source>
</evidence>
<evidence type="ECO:0000259" key="5">
    <source>
        <dbReference type="PROSITE" id="PS50075"/>
    </source>
</evidence>
<dbReference type="GO" id="GO:0044550">
    <property type="term" value="P:secondary metabolite biosynthetic process"/>
    <property type="evidence" value="ECO:0007669"/>
    <property type="project" value="TreeGrafter"/>
</dbReference>
<dbReference type="Proteomes" id="UP000199050">
    <property type="component" value="Unassembled WGS sequence"/>
</dbReference>
<dbReference type="InterPro" id="IPR023213">
    <property type="entry name" value="CAT-like_dom_sf"/>
</dbReference>